<protein>
    <recommendedName>
        <fullName evidence="6">Zn(2)-C6 fungal-type domain-containing protein</fullName>
    </recommendedName>
</protein>
<sequence length="602" mass="68357">MPPAGKHHRGQGACTECVRRKRKCDEKRPACSLCRQHNRVCQPRIFKQWKGLSGRRSKSPNNNLQGLIKLEDFATTSVLSFSPKSESNLTDLVNPQLSPSLSSATSYTPVFVPDVVLEASSGSHEYGSWPSYDPVTEPIFGVEAQKQPIGIVEDLENDQDYQQESPTSQVTTFEQAHSDKFFPEFRTSLVANPPPLPNDILDSHRNKFLWSYFVAHGIKMFLCWDPHKVDIDGAPPEPFTKVFGSMAFQSKPLRLAAMGLSAFLQGTKTQTPALRVVSSNLGRLASQALCSEHRVLPTNTHSLLQIIATAILLFLSDPQWSTSMLQLARSTAAYMLGQETRNNVIEDEYFEVVMALLRWCDICAHFSLLQSVEMSDDYIHRSIEFQEREQQASISRTFKSWIINPLYTFSTRWINPMLRLGRLTRLRQTAKKLGFSTPDEYLEKQIDELEEELLLARNEDLKACSSLWNDLPDLLLLNEAMHSATVLLFYTRLRDLPWSTPFVRRHVDIICDQTEQISPESQSSNNILFPLYVAGCEAVDVGKREQIANRLSRLPATGYWFNQETKLVSSLRHVWAIRDNSPGTTWIDWSHQGSKAHIPKVN</sequence>
<evidence type="ECO:0000256" key="5">
    <source>
        <dbReference type="ARBA" id="ARBA00023242"/>
    </source>
</evidence>
<keyword evidence="3" id="KW-0238">DNA-binding</keyword>
<feature type="domain" description="Zn(2)-C6 fungal-type" evidence="6">
    <location>
        <begin position="13"/>
        <end position="41"/>
    </location>
</feature>
<dbReference type="SUPFAM" id="SSF57701">
    <property type="entry name" value="Zn2/Cys6 DNA-binding domain"/>
    <property type="match status" value="1"/>
</dbReference>
<keyword evidence="8" id="KW-1185">Reference proteome</keyword>
<keyword evidence="4" id="KW-0804">Transcription</keyword>
<dbReference type="EMBL" id="AMWN01000006">
    <property type="protein sequence ID" value="EXJ83063.1"/>
    <property type="molecule type" value="Genomic_DNA"/>
</dbReference>
<evidence type="ECO:0000256" key="3">
    <source>
        <dbReference type="ARBA" id="ARBA00023125"/>
    </source>
</evidence>
<gene>
    <name evidence="7" type="ORF">A1O1_06681</name>
</gene>
<dbReference type="Proteomes" id="UP000019484">
    <property type="component" value="Unassembled WGS sequence"/>
</dbReference>
<dbReference type="AlphaFoldDB" id="W9XS61"/>
<dbReference type="Pfam" id="PF11951">
    <property type="entry name" value="Fungal_trans_2"/>
    <property type="match status" value="1"/>
</dbReference>
<dbReference type="PANTHER" id="PTHR37534">
    <property type="entry name" value="TRANSCRIPTIONAL ACTIVATOR PROTEIN UGA3"/>
    <property type="match status" value="1"/>
</dbReference>
<dbReference type="GO" id="GO:0008270">
    <property type="term" value="F:zinc ion binding"/>
    <property type="evidence" value="ECO:0007669"/>
    <property type="project" value="InterPro"/>
</dbReference>
<dbReference type="HOGENOM" id="CLU_033175_0_0_1"/>
<name>W9XS61_9EURO</name>
<dbReference type="SMART" id="SM00066">
    <property type="entry name" value="GAL4"/>
    <property type="match status" value="1"/>
</dbReference>
<dbReference type="GO" id="GO:0003677">
    <property type="term" value="F:DNA binding"/>
    <property type="evidence" value="ECO:0007669"/>
    <property type="project" value="UniProtKB-KW"/>
</dbReference>
<keyword evidence="5" id="KW-0539">Nucleus</keyword>
<accession>W9XS61</accession>
<dbReference type="GeneID" id="19161548"/>
<dbReference type="InterPro" id="IPR021858">
    <property type="entry name" value="Fun_TF"/>
</dbReference>
<evidence type="ECO:0000256" key="2">
    <source>
        <dbReference type="ARBA" id="ARBA00023015"/>
    </source>
</evidence>
<reference evidence="7 8" key="1">
    <citation type="submission" date="2013-03" db="EMBL/GenBank/DDBJ databases">
        <title>The Genome Sequence of Capronia coronata CBS 617.96.</title>
        <authorList>
            <consortium name="The Broad Institute Genomics Platform"/>
            <person name="Cuomo C."/>
            <person name="de Hoog S."/>
            <person name="Gorbushina A."/>
            <person name="Walker B."/>
            <person name="Young S.K."/>
            <person name="Zeng Q."/>
            <person name="Gargeya S."/>
            <person name="Fitzgerald M."/>
            <person name="Haas B."/>
            <person name="Abouelleil A."/>
            <person name="Allen A.W."/>
            <person name="Alvarado L."/>
            <person name="Arachchi H.M."/>
            <person name="Berlin A.M."/>
            <person name="Chapman S.B."/>
            <person name="Gainer-Dewar J."/>
            <person name="Goldberg J."/>
            <person name="Griggs A."/>
            <person name="Gujja S."/>
            <person name="Hansen M."/>
            <person name="Howarth C."/>
            <person name="Imamovic A."/>
            <person name="Ireland A."/>
            <person name="Larimer J."/>
            <person name="McCowan C."/>
            <person name="Murphy C."/>
            <person name="Pearson M."/>
            <person name="Poon T.W."/>
            <person name="Priest M."/>
            <person name="Roberts A."/>
            <person name="Saif S."/>
            <person name="Shea T."/>
            <person name="Sisk P."/>
            <person name="Sykes S."/>
            <person name="Wortman J."/>
            <person name="Nusbaum C."/>
            <person name="Birren B."/>
        </authorList>
    </citation>
    <scope>NUCLEOTIDE SEQUENCE [LARGE SCALE GENOMIC DNA]</scope>
    <source>
        <strain evidence="7 8">CBS 617.96</strain>
    </source>
</reference>
<dbReference type="PANTHER" id="PTHR37534:SF46">
    <property type="entry name" value="ZN(II)2CYS6 TRANSCRIPTION FACTOR (EUROFUNG)"/>
    <property type="match status" value="1"/>
</dbReference>
<dbReference type="STRING" id="1182541.W9XS61"/>
<dbReference type="Pfam" id="PF00172">
    <property type="entry name" value="Zn_clus"/>
    <property type="match status" value="1"/>
</dbReference>
<dbReference type="InterPro" id="IPR036864">
    <property type="entry name" value="Zn2-C6_fun-type_DNA-bd_sf"/>
</dbReference>
<evidence type="ECO:0000313" key="7">
    <source>
        <dbReference type="EMBL" id="EXJ83063.1"/>
    </source>
</evidence>
<dbReference type="RefSeq" id="XP_007725749.1">
    <property type="nucleotide sequence ID" value="XM_007727559.1"/>
</dbReference>
<comment type="caution">
    <text evidence="7">The sequence shown here is derived from an EMBL/GenBank/DDBJ whole genome shotgun (WGS) entry which is preliminary data.</text>
</comment>
<evidence type="ECO:0000256" key="1">
    <source>
        <dbReference type="ARBA" id="ARBA00004123"/>
    </source>
</evidence>
<dbReference type="Gene3D" id="4.10.240.10">
    <property type="entry name" value="Zn(2)-C6 fungal-type DNA-binding domain"/>
    <property type="match status" value="1"/>
</dbReference>
<dbReference type="InterPro" id="IPR001138">
    <property type="entry name" value="Zn2Cys6_DnaBD"/>
</dbReference>
<dbReference type="GO" id="GO:0005634">
    <property type="term" value="C:nucleus"/>
    <property type="evidence" value="ECO:0007669"/>
    <property type="project" value="UniProtKB-SubCell"/>
</dbReference>
<evidence type="ECO:0000313" key="8">
    <source>
        <dbReference type="Proteomes" id="UP000019484"/>
    </source>
</evidence>
<dbReference type="GO" id="GO:0000981">
    <property type="term" value="F:DNA-binding transcription factor activity, RNA polymerase II-specific"/>
    <property type="evidence" value="ECO:0007669"/>
    <property type="project" value="InterPro"/>
</dbReference>
<evidence type="ECO:0000259" key="6">
    <source>
        <dbReference type="PROSITE" id="PS50048"/>
    </source>
</evidence>
<organism evidence="7 8">
    <name type="scientific">Capronia coronata CBS 617.96</name>
    <dbReference type="NCBI Taxonomy" id="1182541"/>
    <lineage>
        <taxon>Eukaryota</taxon>
        <taxon>Fungi</taxon>
        <taxon>Dikarya</taxon>
        <taxon>Ascomycota</taxon>
        <taxon>Pezizomycotina</taxon>
        <taxon>Eurotiomycetes</taxon>
        <taxon>Chaetothyriomycetidae</taxon>
        <taxon>Chaetothyriales</taxon>
        <taxon>Herpotrichiellaceae</taxon>
        <taxon>Capronia</taxon>
    </lineage>
</organism>
<dbReference type="PROSITE" id="PS50048">
    <property type="entry name" value="ZN2_CY6_FUNGAL_2"/>
    <property type="match status" value="1"/>
</dbReference>
<evidence type="ECO:0000256" key="4">
    <source>
        <dbReference type="ARBA" id="ARBA00023163"/>
    </source>
</evidence>
<comment type="subcellular location">
    <subcellularLocation>
        <location evidence="1">Nucleus</location>
    </subcellularLocation>
</comment>
<proteinExistence type="predicted"/>
<keyword evidence="2" id="KW-0805">Transcription regulation</keyword>
<dbReference type="eggNOG" id="ENOG502SJ9I">
    <property type="taxonomic scope" value="Eukaryota"/>
</dbReference>
<dbReference type="CDD" id="cd00067">
    <property type="entry name" value="GAL4"/>
    <property type="match status" value="1"/>
</dbReference>
<dbReference type="OrthoDB" id="5089701at2759"/>